<dbReference type="InterPro" id="IPR015943">
    <property type="entry name" value="WD40/YVTN_repeat-like_dom_sf"/>
</dbReference>
<dbReference type="Proteomes" id="UP000274131">
    <property type="component" value="Unassembled WGS sequence"/>
</dbReference>
<reference evidence="5" key="1">
    <citation type="submission" date="2017-02" db="UniProtKB">
        <authorList>
            <consortium name="WormBaseParasite"/>
        </authorList>
    </citation>
    <scope>IDENTIFICATION</scope>
</reference>
<keyword evidence="4" id="KW-1185">Reference proteome</keyword>
<dbReference type="InterPro" id="IPR036322">
    <property type="entry name" value="WD40_repeat_dom_sf"/>
</dbReference>
<dbReference type="PROSITE" id="PS50082">
    <property type="entry name" value="WD_REPEATS_2"/>
    <property type="match status" value="1"/>
</dbReference>
<evidence type="ECO:0000256" key="1">
    <source>
        <dbReference type="PROSITE-ProRule" id="PRU00221"/>
    </source>
</evidence>
<dbReference type="GO" id="GO:0019005">
    <property type="term" value="C:SCF ubiquitin ligase complex"/>
    <property type="evidence" value="ECO:0007669"/>
    <property type="project" value="InterPro"/>
</dbReference>
<dbReference type="InterPro" id="IPR036047">
    <property type="entry name" value="F-box-like_dom_sf"/>
</dbReference>
<dbReference type="Pfam" id="PF00400">
    <property type="entry name" value="WD40"/>
    <property type="match status" value="1"/>
</dbReference>
<gene>
    <name evidence="3" type="ORF">EVEC_LOCUS1377</name>
</gene>
<accession>A0A0N4UW22</accession>
<evidence type="ECO:0000313" key="4">
    <source>
        <dbReference type="Proteomes" id="UP000274131"/>
    </source>
</evidence>
<sequence>MKRGWGDLPSELLLLIMSYMEAKDLARLADVNYHWRRVSEDDTLWKPLLIRDYELPKSTKIKNNRSWIDEYKTLKFESPVMLCEDLRDCALGVVDVSFSPDGRFFCTTAMDASFKIWTATTPTYLLHERCLSESLDWKQALYSQFSPDSKRLLVCGLKNSERGEVAVFSVNDEECEVHSVCRAPNNPSDFTCCCLATFLSASFLKLGSTMLGVNVGKSNGTFLTNDNSKINFSSVIGSSTTQIFLCSAVSPWDHVNEAFLCPILRLLNRHGGLCRLTALGRYIPPRLRGVVLLAEEARAENKTLTVKAGELAQNVREGATKEEVRNELRRRLEELSATSECSCIACMDSHEKSATEREIPLCYCGCHRDDDRLLIHAYGETDSTPPRAIAFKIVSGEMVARAARHRCSIDQEDRAERTRESRQDADDIEDQLSSILALFDLPDYVIDMQAYVMGLTLSLNHKFLFVNMVHGRYDPERTFSCVGEVRQINLESLSFDGSYFGHFARFTDRFQCSLGGHYLASPSLGGARVWSRDYNCLIAKLDHTHGASAVAVEPINGEMVVTADRTDGKIRIWRSKKFLKKLAARKVWG</sequence>
<evidence type="ECO:0000313" key="5">
    <source>
        <dbReference type="WBParaSite" id="EVEC_0000166901-mRNA-1"/>
    </source>
</evidence>
<protein>
    <submittedName>
        <fullName evidence="5">F-box domain-containing protein</fullName>
    </submittedName>
</protein>
<evidence type="ECO:0000259" key="2">
    <source>
        <dbReference type="PROSITE" id="PS50181"/>
    </source>
</evidence>
<reference evidence="3 4" key="2">
    <citation type="submission" date="2018-10" db="EMBL/GenBank/DDBJ databases">
        <authorList>
            <consortium name="Pathogen Informatics"/>
        </authorList>
    </citation>
    <scope>NUCLEOTIDE SEQUENCE [LARGE SCALE GENOMIC DNA]</scope>
</reference>
<dbReference type="SUPFAM" id="SSF50978">
    <property type="entry name" value="WD40 repeat-like"/>
    <property type="match status" value="1"/>
</dbReference>
<dbReference type="GO" id="GO:0016567">
    <property type="term" value="P:protein ubiquitination"/>
    <property type="evidence" value="ECO:0007669"/>
    <property type="project" value="InterPro"/>
</dbReference>
<dbReference type="PROSITE" id="PS50181">
    <property type="entry name" value="FBOX"/>
    <property type="match status" value="1"/>
</dbReference>
<dbReference type="Gene3D" id="2.130.10.10">
    <property type="entry name" value="YVTN repeat-like/Quinoprotein amine dehydrogenase"/>
    <property type="match status" value="2"/>
</dbReference>
<dbReference type="OrthoDB" id="192402at2759"/>
<proteinExistence type="predicted"/>
<feature type="repeat" description="WD" evidence="1">
    <location>
        <begin position="93"/>
        <end position="127"/>
    </location>
</feature>
<dbReference type="AlphaFoldDB" id="A0A0N4UW22"/>
<dbReference type="InterPro" id="IPR042508">
    <property type="entry name" value="FBXW5"/>
</dbReference>
<dbReference type="WBParaSite" id="EVEC_0000166901-mRNA-1">
    <property type="protein sequence ID" value="EVEC_0000166901-mRNA-1"/>
    <property type="gene ID" value="EVEC_0000166901"/>
</dbReference>
<dbReference type="GO" id="GO:0080008">
    <property type="term" value="C:Cul4-RING E3 ubiquitin ligase complex"/>
    <property type="evidence" value="ECO:0007669"/>
    <property type="project" value="InterPro"/>
</dbReference>
<dbReference type="SUPFAM" id="SSF81383">
    <property type="entry name" value="F-box domain"/>
    <property type="match status" value="1"/>
</dbReference>
<dbReference type="SMART" id="SM00320">
    <property type="entry name" value="WD40"/>
    <property type="match status" value="2"/>
</dbReference>
<dbReference type="STRING" id="51028.A0A0N4UW22"/>
<dbReference type="Pfam" id="PF12937">
    <property type="entry name" value="F-box-like"/>
    <property type="match status" value="1"/>
</dbReference>
<dbReference type="SMART" id="SM00256">
    <property type="entry name" value="FBOX"/>
    <property type="match status" value="1"/>
</dbReference>
<dbReference type="EMBL" id="UXUI01007203">
    <property type="protein sequence ID" value="VDD86234.1"/>
    <property type="molecule type" value="Genomic_DNA"/>
</dbReference>
<name>A0A0N4UW22_ENTVE</name>
<dbReference type="PANTHER" id="PTHR20995">
    <property type="entry name" value="F-BOX/WD REPEAT-CONTAINING PROTEIN 5"/>
    <property type="match status" value="1"/>
</dbReference>
<evidence type="ECO:0000313" key="3">
    <source>
        <dbReference type="EMBL" id="VDD86234.1"/>
    </source>
</evidence>
<dbReference type="InterPro" id="IPR001810">
    <property type="entry name" value="F-box_dom"/>
</dbReference>
<dbReference type="Gene3D" id="1.20.1280.50">
    <property type="match status" value="1"/>
</dbReference>
<feature type="domain" description="F-box" evidence="2">
    <location>
        <begin position="2"/>
        <end position="48"/>
    </location>
</feature>
<keyword evidence="1" id="KW-0853">WD repeat</keyword>
<dbReference type="PANTHER" id="PTHR20995:SF17">
    <property type="entry name" value="F-BOX_WD REPEAT-CONTAINING PROTEIN 5"/>
    <property type="match status" value="1"/>
</dbReference>
<organism evidence="5">
    <name type="scientific">Enterobius vermicularis</name>
    <name type="common">Human pinworm</name>
    <dbReference type="NCBI Taxonomy" id="51028"/>
    <lineage>
        <taxon>Eukaryota</taxon>
        <taxon>Metazoa</taxon>
        <taxon>Ecdysozoa</taxon>
        <taxon>Nematoda</taxon>
        <taxon>Chromadorea</taxon>
        <taxon>Rhabditida</taxon>
        <taxon>Spirurina</taxon>
        <taxon>Oxyuridomorpha</taxon>
        <taxon>Oxyuroidea</taxon>
        <taxon>Oxyuridae</taxon>
        <taxon>Enterobius</taxon>
    </lineage>
</organism>
<dbReference type="InterPro" id="IPR001680">
    <property type="entry name" value="WD40_rpt"/>
</dbReference>